<organism evidence="1 2">
    <name type="scientific">Entomophthora muscae</name>
    <dbReference type="NCBI Taxonomy" id="34485"/>
    <lineage>
        <taxon>Eukaryota</taxon>
        <taxon>Fungi</taxon>
        <taxon>Fungi incertae sedis</taxon>
        <taxon>Zoopagomycota</taxon>
        <taxon>Entomophthoromycotina</taxon>
        <taxon>Entomophthoromycetes</taxon>
        <taxon>Entomophthorales</taxon>
        <taxon>Entomophthoraceae</taxon>
        <taxon>Entomophthora</taxon>
    </lineage>
</organism>
<evidence type="ECO:0000313" key="1">
    <source>
        <dbReference type="EMBL" id="KAJ9056671.1"/>
    </source>
</evidence>
<dbReference type="Proteomes" id="UP001165960">
    <property type="component" value="Unassembled WGS sequence"/>
</dbReference>
<reference evidence="1" key="1">
    <citation type="submission" date="2022-04" db="EMBL/GenBank/DDBJ databases">
        <title>Genome of the entomopathogenic fungus Entomophthora muscae.</title>
        <authorList>
            <person name="Elya C."/>
            <person name="Lovett B.R."/>
            <person name="Lee E."/>
            <person name="Macias A.M."/>
            <person name="Hajek A.E."/>
            <person name="De Bivort B.L."/>
            <person name="Kasson M.T."/>
            <person name="De Fine Licht H.H."/>
            <person name="Stajich J.E."/>
        </authorList>
    </citation>
    <scope>NUCLEOTIDE SEQUENCE</scope>
    <source>
        <strain evidence="1">Berkeley</strain>
    </source>
</reference>
<gene>
    <name evidence="1" type="ORF">DSO57_1030582</name>
</gene>
<keyword evidence="2" id="KW-1185">Reference proteome</keyword>
<protein>
    <submittedName>
        <fullName evidence="1">Uncharacterized protein</fullName>
    </submittedName>
</protein>
<comment type="caution">
    <text evidence="1">The sequence shown here is derived from an EMBL/GenBank/DDBJ whole genome shotgun (WGS) entry which is preliminary data.</text>
</comment>
<evidence type="ECO:0000313" key="2">
    <source>
        <dbReference type="Proteomes" id="UP001165960"/>
    </source>
</evidence>
<dbReference type="EMBL" id="QTSX02005891">
    <property type="protein sequence ID" value="KAJ9056671.1"/>
    <property type="molecule type" value="Genomic_DNA"/>
</dbReference>
<sequence>MFVLLCLLSEGNPGQLLYLLEDLPVRAHYLLFTEESFIKSLTSDGVKIALPTFVPESYLIEENLVLIPIVMKEPLLTQDLPVLPENAPGCTFWLLISMFLIELNDQISQMSPTLSL</sequence>
<accession>A0ACC2S2S4</accession>
<proteinExistence type="predicted"/>
<name>A0ACC2S2S4_9FUNG</name>